<sequence>MCASRRLYAENLSNPTNCVLEGITFNNTNGDSRSTVNTTNYQCSRPTMGNSFQGVTIHRDFTATADLPTRNDTGRNCRRRSEAVAAPKQCINEEARNSRDTERLHAESQSFFLIDFRARLIKFIQILVYPITYAISMGGGDANEAPVAIKHEEMGRY</sequence>
<dbReference type="EMBL" id="JBBXMP010000065">
    <property type="protein sequence ID" value="KAL0064228.1"/>
    <property type="molecule type" value="Genomic_DNA"/>
</dbReference>
<evidence type="ECO:0000313" key="1">
    <source>
        <dbReference type="EMBL" id="KAL0064228.1"/>
    </source>
</evidence>
<protein>
    <submittedName>
        <fullName evidence="1">Uncharacterized protein</fullName>
    </submittedName>
</protein>
<proteinExistence type="predicted"/>
<evidence type="ECO:0000313" key="2">
    <source>
        <dbReference type="Proteomes" id="UP001437256"/>
    </source>
</evidence>
<keyword evidence="2" id="KW-1185">Reference proteome</keyword>
<accession>A0ABR2ZS75</accession>
<comment type="caution">
    <text evidence="1">The sequence shown here is derived from an EMBL/GenBank/DDBJ whole genome shotgun (WGS) entry which is preliminary data.</text>
</comment>
<reference evidence="1 2" key="1">
    <citation type="submission" date="2024-05" db="EMBL/GenBank/DDBJ databases">
        <title>A draft genome resource for the thread blight pathogen Marasmius tenuissimus strain MS-2.</title>
        <authorList>
            <person name="Yulfo-Soto G.E."/>
            <person name="Baruah I.K."/>
            <person name="Amoako-Attah I."/>
            <person name="Bukari Y."/>
            <person name="Meinhardt L.W."/>
            <person name="Bailey B.A."/>
            <person name="Cohen S.P."/>
        </authorList>
    </citation>
    <scope>NUCLEOTIDE SEQUENCE [LARGE SCALE GENOMIC DNA]</scope>
    <source>
        <strain evidence="1 2">MS-2</strain>
    </source>
</reference>
<dbReference type="Proteomes" id="UP001437256">
    <property type="component" value="Unassembled WGS sequence"/>
</dbReference>
<organism evidence="1 2">
    <name type="scientific">Marasmius tenuissimus</name>
    <dbReference type="NCBI Taxonomy" id="585030"/>
    <lineage>
        <taxon>Eukaryota</taxon>
        <taxon>Fungi</taxon>
        <taxon>Dikarya</taxon>
        <taxon>Basidiomycota</taxon>
        <taxon>Agaricomycotina</taxon>
        <taxon>Agaricomycetes</taxon>
        <taxon>Agaricomycetidae</taxon>
        <taxon>Agaricales</taxon>
        <taxon>Marasmiineae</taxon>
        <taxon>Marasmiaceae</taxon>
        <taxon>Marasmius</taxon>
    </lineage>
</organism>
<gene>
    <name evidence="1" type="ORF">AAF712_008811</name>
</gene>
<name>A0ABR2ZS75_9AGAR</name>